<dbReference type="EMBL" id="CABPRY010000006">
    <property type="protein sequence ID" value="VVE16695.1"/>
    <property type="molecule type" value="Genomic_DNA"/>
</dbReference>
<evidence type="ECO:0000256" key="1">
    <source>
        <dbReference type="SAM" id="SignalP"/>
    </source>
</evidence>
<feature type="chain" id="PRO_5022887314" evidence="1">
    <location>
        <begin position="25"/>
        <end position="106"/>
    </location>
</feature>
<accession>A0A5E4W0N3</accession>
<sequence>MTRVGPIRGAIIIATILTAGAASAQQLPTASPGGTCSTPGVAATYGQNGMLICSASLTWKPAITASTPSNDGGLVSTVGQRMGRAMATIVDGTAKFVHDMLSPSSN</sequence>
<dbReference type="Proteomes" id="UP000396788">
    <property type="component" value="Unassembled WGS sequence"/>
</dbReference>
<dbReference type="RefSeq" id="WP_150609330.1">
    <property type="nucleotide sequence ID" value="NZ_CABPRY010000006.1"/>
</dbReference>
<proteinExistence type="predicted"/>
<name>A0A5E4W0N3_9BURK</name>
<evidence type="ECO:0000313" key="2">
    <source>
        <dbReference type="EMBL" id="VVE16695.1"/>
    </source>
</evidence>
<feature type="signal peptide" evidence="1">
    <location>
        <begin position="1"/>
        <end position="24"/>
    </location>
</feature>
<evidence type="ECO:0000313" key="3">
    <source>
        <dbReference type="Proteomes" id="UP000396788"/>
    </source>
</evidence>
<dbReference type="AlphaFoldDB" id="A0A5E4W0N3"/>
<keyword evidence="1" id="KW-0732">Signal</keyword>
<gene>
    <name evidence="2" type="ORF">PCE31107_02932</name>
</gene>
<reference evidence="2 3" key="1">
    <citation type="submission" date="2019-08" db="EMBL/GenBank/DDBJ databases">
        <authorList>
            <person name="Peeters C."/>
        </authorList>
    </citation>
    <scope>NUCLEOTIDE SEQUENCE [LARGE SCALE GENOMIC DNA]</scope>
    <source>
        <strain evidence="2 3">LMG 31107</strain>
    </source>
</reference>
<organism evidence="2 3">
    <name type="scientific">Pandoraea cepalis</name>
    <dbReference type="NCBI Taxonomy" id="2508294"/>
    <lineage>
        <taxon>Bacteria</taxon>
        <taxon>Pseudomonadati</taxon>
        <taxon>Pseudomonadota</taxon>
        <taxon>Betaproteobacteria</taxon>
        <taxon>Burkholderiales</taxon>
        <taxon>Burkholderiaceae</taxon>
        <taxon>Pandoraea</taxon>
    </lineage>
</organism>
<protein>
    <submittedName>
        <fullName evidence="2">Uncharacterized protein</fullName>
    </submittedName>
</protein>